<evidence type="ECO:0000313" key="11">
    <source>
        <dbReference type="Proteomes" id="UP000008227"/>
    </source>
</evidence>
<dbReference type="Pfam" id="PF00045">
    <property type="entry name" value="Hemopexin"/>
    <property type="match status" value="1"/>
</dbReference>
<dbReference type="InterPro" id="IPR018486">
    <property type="entry name" value="Hemopexin_CS"/>
</dbReference>
<reference evidence="11" key="1">
    <citation type="submission" date="2009-11" db="EMBL/GenBank/DDBJ databases">
        <authorList>
            <consortium name="Porcine genome sequencing project"/>
        </authorList>
    </citation>
    <scope>NUCLEOTIDE SEQUENCE [LARGE SCALE GENOMIC DNA]</scope>
    <source>
        <strain evidence="11">Duroc</strain>
    </source>
</reference>
<reference evidence="10" key="4">
    <citation type="submission" date="2025-09" db="UniProtKB">
        <authorList>
            <consortium name="Ensembl"/>
        </authorList>
    </citation>
    <scope>IDENTIFICATION</scope>
</reference>
<dbReference type="Gene3D" id="2.110.10.10">
    <property type="entry name" value="Hemopexin-like domain"/>
    <property type="match status" value="1"/>
</dbReference>
<evidence type="ECO:0000256" key="5">
    <source>
        <dbReference type="ARBA" id="ARBA00023157"/>
    </source>
</evidence>
<feature type="chain" id="PRO_5023825481" evidence="8">
    <location>
        <begin position="20"/>
        <end position="523"/>
    </location>
</feature>
<dbReference type="GO" id="GO:0030195">
    <property type="term" value="P:negative regulation of blood coagulation"/>
    <property type="evidence" value="ECO:0007669"/>
    <property type="project" value="Ensembl"/>
</dbReference>
<dbReference type="GO" id="GO:0048260">
    <property type="term" value="P:positive regulation of receptor-mediated endocytosis"/>
    <property type="evidence" value="ECO:0007669"/>
    <property type="project" value="Ensembl"/>
</dbReference>
<evidence type="ECO:0000256" key="2">
    <source>
        <dbReference type="ARBA" id="ARBA00022525"/>
    </source>
</evidence>
<feature type="domain" description="SMB" evidence="9">
    <location>
        <begin position="20"/>
        <end position="63"/>
    </location>
</feature>
<dbReference type="GO" id="GO:1904090">
    <property type="term" value="C:peptidase inhibitor complex"/>
    <property type="evidence" value="ECO:0007669"/>
    <property type="project" value="Ensembl"/>
</dbReference>
<evidence type="ECO:0000256" key="7">
    <source>
        <dbReference type="SAM" id="MobiDB-lite"/>
    </source>
</evidence>
<dbReference type="SMART" id="SM00201">
    <property type="entry name" value="SO"/>
    <property type="match status" value="1"/>
</dbReference>
<keyword evidence="5" id="KW-1015">Disulfide bond</keyword>
<evidence type="ECO:0000259" key="9">
    <source>
        <dbReference type="PROSITE" id="PS50958"/>
    </source>
</evidence>
<dbReference type="Ensembl" id="ENSSSCT00000023094.4">
    <property type="protein sequence ID" value="ENSSSCP00000020670.3"/>
    <property type="gene ID" value="ENSSSCG00000027801.4"/>
</dbReference>
<dbReference type="Gene3D" id="4.10.410.20">
    <property type="match status" value="1"/>
</dbReference>
<dbReference type="GO" id="GO:0045861">
    <property type="term" value="P:negative regulation of proteolysis"/>
    <property type="evidence" value="ECO:0007669"/>
    <property type="project" value="Ensembl"/>
</dbReference>
<feature type="region of interest" description="Disordered" evidence="7">
    <location>
        <begin position="409"/>
        <end position="457"/>
    </location>
</feature>
<name>I3L9F8_PIG</name>
<reference evidence="10" key="3">
    <citation type="submission" date="2025-08" db="UniProtKB">
        <authorList>
            <consortium name="Ensembl"/>
        </authorList>
    </citation>
    <scope>IDENTIFICATION</scope>
</reference>
<dbReference type="GO" id="GO:0061302">
    <property type="term" value="P:smooth muscle cell-matrix adhesion"/>
    <property type="evidence" value="ECO:0007669"/>
    <property type="project" value="Ensembl"/>
</dbReference>
<dbReference type="GO" id="GO:0016477">
    <property type="term" value="P:cell migration"/>
    <property type="evidence" value="ECO:0007669"/>
    <property type="project" value="Ensembl"/>
</dbReference>
<dbReference type="GlyGen" id="I3L9F8">
    <property type="glycosylation" value="1 site"/>
</dbReference>
<feature type="signal peptide" evidence="8">
    <location>
        <begin position="1"/>
        <end position="19"/>
    </location>
</feature>
<dbReference type="VGNC" id="VGNC:98411">
    <property type="gene designation" value="VTN"/>
</dbReference>
<dbReference type="GO" id="GO:0098637">
    <property type="term" value="C:protein complex involved in cell-matrix adhesion"/>
    <property type="evidence" value="ECO:0007669"/>
    <property type="project" value="Ensembl"/>
</dbReference>
<dbReference type="FunCoup" id="I3L9F8">
    <property type="interactions" value="153"/>
</dbReference>
<dbReference type="GO" id="GO:0014911">
    <property type="term" value="P:positive regulation of smooth muscle cell migration"/>
    <property type="evidence" value="ECO:0007669"/>
    <property type="project" value="Ensembl"/>
</dbReference>
<dbReference type="GO" id="GO:1900748">
    <property type="term" value="P:positive regulation of vascular endothelial growth factor signaling pathway"/>
    <property type="evidence" value="ECO:0007669"/>
    <property type="project" value="Ensembl"/>
</dbReference>
<evidence type="ECO:0000313" key="12">
    <source>
        <dbReference type="VGNC" id="VGNC:98411"/>
    </source>
</evidence>
<keyword evidence="2" id="KW-0964">Secreted</keyword>
<dbReference type="Bgee" id="ENSSSCG00000027801">
    <property type="expression patterns" value="Expressed in liver and 27 other cell types or tissues"/>
</dbReference>
<dbReference type="SMART" id="SM00120">
    <property type="entry name" value="HX"/>
    <property type="match status" value="1"/>
</dbReference>
<dbReference type="SMR" id="I3L9F8"/>
<dbReference type="GO" id="GO:0007160">
    <property type="term" value="P:cell-matrix adhesion"/>
    <property type="evidence" value="ECO:0000318"/>
    <property type="project" value="GO_Central"/>
</dbReference>
<dbReference type="GO" id="GO:0005615">
    <property type="term" value="C:extracellular space"/>
    <property type="evidence" value="ECO:0000318"/>
    <property type="project" value="GO_Central"/>
</dbReference>
<dbReference type="Pfam" id="PF01033">
    <property type="entry name" value="Somatomedin_B"/>
    <property type="match status" value="1"/>
</dbReference>
<comment type="subcellular location">
    <subcellularLocation>
        <location evidence="1">Secreted</location>
    </subcellularLocation>
</comment>
<dbReference type="GO" id="GO:0048709">
    <property type="term" value="P:oligodendrocyte differentiation"/>
    <property type="evidence" value="ECO:0007669"/>
    <property type="project" value="Ensembl"/>
</dbReference>
<dbReference type="GeneTree" id="ENSGT00530000063751"/>
<dbReference type="GO" id="GO:0010811">
    <property type="term" value="P:positive regulation of cell-substrate adhesion"/>
    <property type="evidence" value="ECO:0007669"/>
    <property type="project" value="Ensembl"/>
</dbReference>
<dbReference type="Proteomes" id="UP000008227">
    <property type="component" value="Chromosome 12"/>
</dbReference>
<proteinExistence type="evidence at protein level"/>
<sequence length="523" mass="58279">MAPLRPLLMLALLAWVALADQESCKGRCTDGFIAERKCQCDELCSYYQSCCADYVAECKPQVTRGDVFLQPDDEYRAYDYHEETRHNTSVQEEPRIPVLLAKTEETPVLKPEEEAPPPGPQTDDLGVLRKSCAVGNPLMPSPTSRTVPSLPSEVTGMADLGTRVCRRSILPHTASLPLGLYCYELDEKAVRPGYPKLIQDVWGIKGPIDAAFTRINCQGKTYLFKGSQYWRFDDGVLDPNYPREISEGFKGIPDDVDAALALPAHSYSGRERVYFFKGTQWVGGRVGLLPLGTGLGLCPTPDQELLTSTASGLSSLAHGHPSPGKQYWEYVFQQQPSREECEGSSPSDVFAHFALMQRDSWEDIFRLLFWSHSFGGAIEPRIISQDWLGLPEQVDAAMAGQIYISGSALKPSQPKMTKSARRSGKRYRSRRGRGRGRGHSRSQKSHRQSRSTWLPWFSSEETGPGGYNYDDYKMDWLVPATCEPIQSVYFFSGGGNPCQPCSWPCQDFPAVPGPQGLNIAHEW</sequence>
<dbReference type="PeptideAtlas" id="I3L9F8"/>
<dbReference type="SUPFAM" id="SSF90188">
    <property type="entry name" value="Somatomedin B domain"/>
    <property type="match status" value="1"/>
</dbReference>
<dbReference type="InParanoid" id="I3L9F8"/>
<evidence type="ECO:0000256" key="1">
    <source>
        <dbReference type="ARBA" id="ARBA00004613"/>
    </source>
</evidence>
<dbReference type="InterPro" id="IPR018487">
    <property type="entry name" value="Hemopexin-like_repeat"/>
</dbReference>
<dbReference type="PROSITE" id="PS00024">
    <property type="entry name" value="HEMOPEXIN"/>
    <property type="match status" value="1"/>
</dbReference>
<dbReference type="GO" id="GO:0031012">
    <property type="term" value="C:extracellular matrix"/>
    <property type="evidence" value="ECO:0007669"/>
    <property type="project" value="Ensembl"/>
</dbReference>
<accession>I3L9F8</accession>
<keyword evidence="11" id="KW-1185">Reference proteome</keyword>
<dbReference type="InterPro" id="IPR051298">
    <property type="entry name" value="Heme_transport/Cell_adhesion"/>
</dbReference>
<dbReference type="InterPro" id="IPR036024">
    <property type="entry name" value="Somatomedin_B-like_dom_sf"/>
</dbReference>
<evidence type="ECO:0000313" key="10">
    <source>
        <dbReference type="Ensembl" id="ENSSSCP00000020670.3"/>
    </source>
</evidence>
<keyword evidence="3 8" id="KW-0732">Signal</keyword>
<evidence type="ECO:0000256" key="3">
    <source>
        <dbReference type="ARBA" id="ARBA00022729"/>
    </source>
</evidence>
<reference evidence="10" key="2">
    <citation type="journal article" date="2020" name="Gigascience">
        <title>An improved pig reference genome sequence to enable pig genetics and genomics research.</title>
        <authorList>
            <person name="Warr A."/>
            <person name="Affara N."/>
            <person name="Aken B."/>
            <person name="Beiki H."/>
            <person name="Bickhart D.M."/>
            <person name="Billis K."/>
            <person name="Chow W."/>
            <person name="Eory L."/>
            <person name="Finlayson H.A."/>
            <person name="Flicek P."/>
            <person name="Giron C.G."/>
            <person name="Griffin D.K."/>
            <person name="Hall R."/>
            <person name="Hannum G."/>
            <person name="Hourlier T."/>
            <person name="Howe K."/>
            <person name="Hume D.A."/>
            <person name="Izuogu O."/>
            <person name="Kim K."/>
            <person name="Koren S."/>
            <person name="Liu H."/>
            <person name="Manchanda N."/>
            <person name="Martin F.J."/>
            <person name="Nonneman D.J."/>
            <person name="O'Connor R.E."/>
            <person name="Phillippy A.M."/>
            <person name="Rohrer G.A."/>
            <person name="Rosen B.D."/>
            <person name="Rund L.A."/>
            <person name="Sargent C.A."/>
            <person name="Schook L.B."/>
            <person name="Schroeder S.G."/>
            <person name="Schwartz A.S."/>
            <person name="Skinner B.M."/>
            <person name="Talbot R."/>
            <person name="Tseng E."/>
            <person name="Tuggle C.K."/>
            <person name="Watson M."/>
            <person name="Smith T.P.L."/>
            <person name="Archibald A.L."/>
        </authorList>
    </citation>
    <scope>NUCLEOTIDE SEQUENCE [LARGE SCALE GENOMIC DNA]</scope>
    <source>
        <strain evidence="10">Duroc</strain>
    </source>
</reference>
<dbReference type="GO" id="GO:0006955">
    <property type="term" value="P:immune response"/>
    <property type="evidence" value="ECO:0007669"/>
    <property type="project" value="InterPro"/>
</dbReference>
<dbReference type="GO" id="GO:0050840">
    <property type="term" value="F:extracellular matrix binding"/>
    <property type="evidence" value="ECO:0000318"/>
    <property type="project" value="GO_Central"/>
</dbReference>
<evidence type="ECO:0000256" key="6">
    <source>
        <dbReference type="PROSITE-ProRule" id="PRU01011"/>
    </source>
</evidence>
<feature type="compositionally biased region" description="Basic residues" evidence="7">
    <location>
        <begin position="418"/>
        <end position="449"/>
    </location>
</feature>
<keyword evidence="4" id="KW-0677">Repeat</keyword>
<feature type="repeat" description="Hemopexin" evidence="6">
    <location>
        <begin position="205"/>
        <end position="252"/>
    </location>
</feature>
<dbReference type="GO" id="GO:0005783">
    <property type="term" value="C:endoplasmic reticulum"/>
    <property type="evidence" value="ECO:0007669"/>
    <property type="project" value="Ensembl"/>
</dbReference>
<evidence type="ECO:0007829" key="13">
    <source>
        <dbReference type="PeptideAtlas" id="I3L9F8"/>
    </source>
</evidence>
<dbReference type="InterPro" id="IPR036375">
    <property type="entry name" value="Hemopexin-like_dom_sf"/>
</dbReference>
<evidence type="ECO:0000256" key="4">
    <source>
        <dbReference type="ARBA" id="ARBA00022737"/>
    </source>
</evidence>
<dbReference type="PROSITE" id="PS51642">
    <property type="entry name" value="HEMOPEXIN_2"/>
    <property type="match status" value="1"/>
</dbReference>
<organism evidence="10 11">
    <name type="scientific">Sus scrofa</name>
    <name type="common">Pig</name>
    <dbReference type="NCBI Taxonomy" id="9823"/>
    <lineage>
        <taxon>Eukaryota</taxon>
        <taxon>Metazoa</taxon>
        <taxon>Chordata</taxon>
        <taxon>Craniata</taxon>
        <taxon>Vertebrata</taxon>
        <taxon>Euteleostomi</taxon>
        <taxon>Mammalia</taxon>
        <taxon>Eutheria</taxon>
        <taxon>Laurasiatheria</taxon>
        <taxon>Artiodactyla</taxon>
        <taxon>Suina</taxon>
        <taxon>Suidae</taxon>
        <taxon>Sus</taxon>
    </lineage>
</organism>
<dbReference type="GO" id="GO:0030198">
    <property type="term" value="P:extracellular matrix organization"/>
    <property type="evidence" value="ECO:0007669"/>
    <property type="project" value="Ensembl"/>
</dbReference>
<dbReference type="InterPro" id="IPR001212">
    <property type="entry name" value="Somatomedin_B_dom"/>
</dbReference>
<dbReference type="GO" id="GO:0030247">
    <property type="term" value="F:polysaccharide binding"/>
    <property type="evidence" value="ECO:0007669"/>
    <property type="project" value="InterPro"/>
</dbReference>
<dbReference type="PROSITE" id="PS00524">
    <property type="entry name" value="SMB_1"/>
    <property type="match status" value="1"/>
</dbReference>
<gene>
    <name evidence="10 12" type="primary">VTN</name>
</gene>
<dbReference type="PROSITE" id="PS50958">
    <property type="entry name" value="SMB_2"/>
    <property type="match status" value="1"/>
</dbReference>
<dbReference type="PANTHER" id="PTHR22917:SF3">
    <property type="entry name" value="VITRONECTIN"/>
    <property type="match status" value="1"/>
</dbReference>
<dbReference type="AlphaFoldDB" id="I3L9F8"/>
<protein>
    <submittedName>
        <fullName evidence="10">Vitronectin</fullName>
    </submittedName>
</protein>
<keyword evidence="13" id="KW-1267">Proteomics identification</keyword>
<dbReference type="GO" id="GO:0033627">
    <property type="term" value="P:cell adhesion mediated by integrin"/>
    <property type="evidence" value="ECO:0000318"/>
    <property type="project" value="GO_Central"/>
</dbReference>
<dbReference type="SUPFAM" id="SSF50923">
    <property type="entry name" value="Hemopexin-like domain"/>
    <property type="match status" value="2"/>
</dbReference>
<dbReference type="GO" id="GO:0007229">
    <property type="term" value="P:integrin-mediated signaling pathway"/>
    <property type="evidence" value="ECO:0007669"/>
    <property type="project" value="Ensembl"/>
</dbReference>
<dbReference type="PANTHER" id="PTHR22917">
    <property type="entry name" value="HEMOPEXIN DOMAIN-CONTAINING PROTEIN"/>
    <property type="match status" value="1"/>
</dbReference>
<dbReference type="GO" id="GO:0005044">
    <property type="term" value="F:scavenger receptor activity"/>
    <property type="evidence" value="ECO:0007669"/>
    <property type="project" value="InterPro"/>
</dbReference>
<dbReference type="GO" id="GO:0005178">
    <property type="term" value="F:integrin binding"/>
    <property type="evidence" value="ECO:0000318"/>
    <property type="project" value="GO_Central"/>
</dbReference>
<dbReference type="GO" id="GO:2001046">
    <property type="term" value="P:positive regulation of integrin-mediated signaling pathway"/>
    <property type="evidence" value="ECO:0007669"/>
    <property type="project" value="Ensembl"/>
</dbReference>
<dbReference type="InterPro" id="IPR020436">
    <property type="entry name" value="SMB_chordata"/>
</dbReference>
<dbReference type="GO" id="GO:0035987">
    <property type="term" value="P:endodermal cell differentiation"/>
    <property type="evidence" value="ECO:0007669"/>
    <property type="project" value="Ensembl"/>
</dbReference>
<evidence type="ECO:0000256" key="8">
    <source>
        <dbReference type="SAM" id="SignalP"/>
    </source>
</evidence>
<dbReference type="PRINTS" id="PR00022">
    <property type="entry name" value="SOMATOMEDINB"/>
</dbReference>
<dbReference type="ExpressionAtlas" id="I3L9F8">
    <property type="expression patterns" value="baseline and differential"/>
</dbReference>